<dbReference type="GO" id="GO:0016740">
    <property type="term" value="F:transferase activity"/>
    <property type="evidence" value="ECO:0007669"/>
    <property type="project" value="UniProtKB-KW"/>
</dbReference>
<accession>A0A157SYK6</accession>
<sequence>MHMLIPFSKVGEVLHELQDLTKFIIIGDTIVDITLKRKGTESDVDLFALDISVLVDDDKIRNFAYERGWDYGRTPIDTPRLLAPIDDDQLQIDLYENIQDFFVPKEILESAINIKIGGYEFKSIRLEDYILLKANAFREEDEDELKTLLYLLGEGKISIDKEYLKEHIQAFEENSESIKERLSSIGIKI</sequence>
<evidence type="ECO:0000313" key="1">
    <source>
        <dbReference type="EMBL" id="SAI83710.1"/>
    </source>
</evidence>
<protein>
    <submittedName>
        <fullName evidence="1">Nucleotidyltransferase</fullName>
    </submittedName>
</protein>
<reference evidence="1" key="1">
    <citation type="submission" date="2016-04" db="EMBL/GenBank/DDBJ databases">
        <authorList>
            <person name="Evans L.H."/>
            <person name="Alamgir A."/>
            <person name="Owens N."/>
            <person name="Weber N.D."/>
            <person name="Virtaneva K."/>
            <person name="Barbian K."/>
            <person name="Babar A."/>
            <person name="Rosenke K."/>
        </authorList>
    </citation>
    <scope>NUCLEOTIDE SEQUENCE</scope>
    <source>
        <strain evidence="1">P1</strain>
    </source>
</reference>
<dbReference type="EMBL" id="LT549890">
    <property type="protein sequence ID" value="SAI83710.1"/>
    <property type="molecule type" value="Genomic_DNA"/>
</dbReference>
<dbReference type="Proteomes" id="UP000076770">
    <property type="component" value="Chromosome i"/>
</dbReference>
<gene>
    <name evidence="1" type="ORF">SSOP1_0156</name>
</gene>
<dbReference type="SUPFAM" id="SSF81301">
    <property type="entry name" value="Nucleotidyltransferase"/>
    <property type="match status" value="1"/>
</dbReference>
<dbReference type="AlphaFoldDB" id="A0A157SYK6"/>
<proteinExistence type="predicted"/>
<dbReference type="InterPro" id="IPR018700">
    <property type="entry name" value="DUF2204"/>
</dbReference>
<name>A0A157SYK6_SACSO</name>
<dbReference type="PATRIC" id="fig|2287.9.peg.168"/>
<dbReference type="InterPro" id="IPR043519">
    <property type="entry name" value="NT_sf"/>
</dbReference>
<keyword evidence="1" id="KW-0808">Transferase</keyword>
<organism evidence="1">
    <name type="scientific">Saccharolobus solfataricus</name>
    <name type="common">Sulfolobus solfataricus</name>
    <dbReference type="NCBI Taxonomy" id="2287"/>
    <lineage>
        <taxon>Archaea</taxon>
        <taxon>Thermoproteota</taxon>
        <taxon>Thermoprotei</taxon>
        <taxon>Sulfolobales</taxon>
        <taxon>Sulfolobaceae</taxon>
        <taxon>Saccharolobus</taxon>
    </lineage>
</organism>
<dbReference type="Pfam" id="PF09970">
    <property type="entry name" value="DUF2204"/>
    <property type="match status" value="1"/>
</dbReference>